<sequence length="171" mass="18038">MALKLKYSDEHGVLQIDMEPARGGGGLEGDGGALEGPRFDSVASRFGRRDLLGGGAPSLFRSRYNSIEEELANTPYAFAHRSPLARTDSAPKDDLFGPPVPPAFTVTQLIHAQDRYFDLSARQGPREGGAQDEGAFGARSAPGSAKTRDHAAFKVLTADPASPQSASASLP</sequence>
<organism evidence="2 3">
    <name type="scientific">Iphiclides podalirius</name>
    <name type="common">scarce swallowtail</name>
    <dbReference type="NCBI Taxonomy" id="110791"/>
    <lineage>
        <taxon>Eukaryota</taxon>
        <taxon>Metazoa</taxon>
        <taxon>Ecdysozoa</taxon>
        <taxon>Arthropoda</taxon>
        <taxon>Hexapoda</taxon>
        <taxon>Insecta</taxon>
        <taxon>Pterygota</taxon>
        <taxon>Neoptera</taxon>
        <taxon>Endopterygota</taxon>
        <taxon>Lepidoptera</taxon>
        <taxon>Glossata</taxon>
        <taxon>Ditrysia</taxon>
        <taxon>Papilionoidea</taxon>
        <taxon>Papilionidae</taxon>
        <taxon>Papilioninae</taxon>
        <taxon>Iphiclides</taxon>
    </lineage>
</organism>
<accession>A0ABN8ILY0</accession>
<feature type="non-terminal residue" evidence="2">
    <location>
        <position position="171"/>
    </location>
</feature>
<keyword evidence="3" id="KW-1185">Reference proteome</keyword>
<dbReference type="Proteomes" id="UP000837857">
    <property type="component" value="Chromosome 28"/>
</dbReference>
<name>A0ABN8ILY0_9NEOP</name>
<protein>
    <submittedName>
        <fullName evidence="2">Uncharacterized protein</fullName>
    </submittedName>
</protein>
<evidence type="ECO:0000313" key="3">
    <source>
        <dbReference type="Proteomes" id="UP000837857"/>
    </source>
</evidence>
<evidence type="ECO:0000313" key="2">
    <source>
        <dbReference type="EMBL" id="CAH2061724.1"/>
    </source>
</evidence>
<gene>
    <name evidence="2" type="ORF">IPOD504_LOCUS11400</name>
</gene>
<feature type="compositionally biased region" description="Low complexity" evidence="1">
    <location>
        <begin position="158"/>
        <end position="171"/>
    </location>
</feature>
<evidence type="ECO:0000256" key="1">
    <source>
        <dbReference type="SAM" id="MobiDB-lite"/>
    </source>
</evidence>
<feature type="region of interest" description="Disordered" evidence="1">
    <location>
        <begin position="117"/>
        <end position="171"/>
    </location>
</feature>
<reference evidence="2" key="1">
    <citation type="submission" date="2022-03" db="EMBL/GenBank/DDBJ databases">
        <authorList>
            <person name="Martin H S."/>
        </authorList>
    </citation>
    <scope>NUCLEOTIDE SEQUENCE</scope>
</reference>
<proteinExistence type="predicted"/>
<dbReference type="EMBL" id="OW152840">
    <property type="protein sequence ID" value="CAH2061724.1"/>
    <property type="molecule type" value="Genomic_DNA"/>
</dbReference>